<sequence length="232" mass="26182">MCLFKDIYDKSLAVEAAVNKILNKYDCEIQGTYILDNYKNPTSKEELNAIPTYPLVPKEHDYHIDEVIIKYNTQFASSFEPTYTITNVFNYIQLFAPFYQGDHAYNTFYIVDDTTCRVYVFNLYFETKGQATIMQEIGRILDVILRLDGKNVGFPAPVYRNAGGYINWLVECTIYETLIRKYDAITFVFAVQNNGAGIFSKPKTLVSVSSLGPEGSIIAKVISAGSSSIDAL</sequence>
<accession>A0A5J4X7R1</accession>
<proteinExistence type="predicted"/>
<dbReference type="EMBL" id="SNRW01000143">
    <property type="protein sequence ID" value="KAA6403083.1"/>
    <property type="molecule type" value="Genomic_DNA"/>
</dbReference>
<name>A0A5J4X7R1_9EUKA</name>
<evidence type="ECO:0000313" key="2">
    <source>
        <dbReference type="Proteomes" id="UP000324800"/>
    </source>
</evidence>
<comment type="caution">
    <text evidence="1">The sequence shown here is derived from an EMBL/GenBank/DDBJ whole genome shotgun (WGS) entry which is preliminary data.</text>
</comment>
<gene>
    <name evidence="1" type="ORF">EZS28_001394</name>
</gene>
<dbReference type="AlphaFoldDB" id="A0A5J4X7R1"/>
<organism evidence="1 2">
    <name type="scientific">Streblomastix strix</name>
    <dbReference type="NCBI Taxonomy" id="222440"/>
    <lineage>
        <taxon>Eukaryota</taxon>
        <taxon>Metamonada</taxon>
        <taxon>Preaxostyla</taxon>
        <taxon>Oxymonadida</taxon>
        <taxon>Streblomastigidae</taxon>
        <taxon>Streblomastix</taxon>
    </lineage>
</organism>
<dbReference type="Proteomes" id="UP000324800">
    <property type="component" value="Unassembled WGS sequence"/>
</dbReference>
<reference evidence="1 2" key="1">
    <citation type="submission" date="2019-03" db="EMBL/GenBank/DDBJ databases">
        <title>Single cell metagenomics reveals metabolic interactions within the superorganism composed of flagellate Streblomastix strix and complex community of Bacteroidetes bacteria on its surface.</title>
        <authorList>
            <person name="Treitli S.C."/>
            <person name="Kolisko M."/>
            <person name="Husnik F."/>
            <person name="Keeling P."/>
            <person name="Hampl V."/>
        </authorList>
    </citation>
    <scope>NUCLEOTIDE SEQUENCE [LARGE SCALE GENOMIC DNA]</scope>
    <source>
        <strain evidence="1">ST1C</strain>
    </source>
</reference>
<protein>
    <submittedName>
        <fullName evidence="1">Uncharacterized protein</fullName>
    </submittedName>
</protein>
<evidence type="ECO:0000313" key="1">
    <source>
        <dbReference type="EMBL" id="KAA6403083.1"/>
    </source>
</evidence>